<evidence type="ECO:0008006" key="4">
    <source>
        <dbReference type="Google" id="ProtNLM"/>
    </source>
</evidence>
<dbReference type="SUPFAM" id="SSF52540">
    <property type="entry name" value="P-loop containing nucleoside triphosphate hydrolases"/>
    <property type="match status" value="1"/>
</dbReference>
<evidence type="ECO:0000256" key="1">
    <source>
        <dbReference type="SAM" id="MobiDB-lite"/>
    </source>
</evidence>
<organism evidence="2 3">
    <name type="scientific">Denitromonas iodatirespirans</name>
    <dbReference type="NCBI Taxonomy" id="2795389"/>
    <lineage>
        <taxon>Bacteria</taxon>
        <taxon>Pseudomonadati</taxon>
        <taxon>Pseudomonadota</taxon>
        <taxon>Betaproteobacteria</taxon>
        <taxon>Rhodocyclales</taxon>
        <taxon>Zoogloeaceae</taxon>
        <taxon>Denitromonas</taxon>
    </lineage>
</organism>
<comment type="caution">
    <text evidence="2">The sequence shown here is derived from an EMBL/GenBank/DDBJ whole genome shotgun (WGS) entry which is preliminary data.</text>
</comment>
<reference evidence="3" key="1">
    <citation type="journal article" date="2022" name="ISME J.">
        <title>Genetic and phylogenetic analysis of dissimilatory iodate-reducing bacteria identifies potential niches across the world's oceans.</title>
        <authorList>
            <person name="Reyes-Umana V."/>
            <person name="Henning Z."/>
            <person name="Lee K."/>
            <person name="Barnum T.P."/>
            <person name="Coates J.D."/>
        </authorList>
    </citation>
    <scope>NUCLEOTIDE SEQUENCE [LARGE SCALE GENOMIC DNA]</scope>
    <source>
        <strain evidence="3">IR12</strain>
    </source>
</reference>
<dbReference type="AlphaFoldDB" id="A0A944D9Y5"/>
<feature type="region of interest" description="Disordered" evidence="1">
    <location>
        <begin position="197"/>
        <end position="219"/>
    </location>
</feature>
<evidence type="ECO:0000313" key="2">
    <source>
        <dbReference type="EMBL" id="MBT0960587.1"/>
    </source>
</evidence>
<evidence type="ECO:0000313" key="3">
    <source>
        <dbReference type="Proteomes" id="UP000694660"/>
    </source>
</evidence>
<protein>
    <recommendedName>
        <fullName evidence="4">Sulfotransferase</fullName>
    </recommendedName>
</protein>
<name>A0A944D9Y5_DENI1</name>
<dbReference type="Proteomes" id="UP000694660">
    <property type="component" value="Unassembled WGS sequence"/>
</dbReference>
<dbReference type="Gene3D" id="3.40.50.300">
    <property type="entry name" value="P-loop containing nucleotide triphosphate hydrolases"/>
    <property type="match status" value="1"/>
</dbReference>
<dbReference type="EMBL" id="JAEKFT010000004">
    <property type="protein sequence ID" value="MBT0960587.1"/>
    <property type="molecule type" value="Genomic_DNA"/>
</dbReference>
<dbReference type="InterPro" id="IPR027417">
    <property type="entry name" value="P-loop_NTPase"/>
</dbReference>
<dbReference type="RefSeq" id="WP_214360342.1">
    <property type="nucleotide sequence ID" value="NZ_JAEKFT010000004.1"/>
</dbReference>
<proteinExistence type="predicted"/>
<sequence length="270" mass="29938">MSLLHALIRNPSLVLRHRNIFLLSHMRANTSLFGHLIGSHPQVEGYYEMHIGYYSWKSLWRQKLRHFARHTAKPGARYMFDKVLHTGHHVAPALLQRGRTHTIFMLREPVQSIKSLVALFRKHAPHLPEATPDGAAAYYIERIGELGDIAAALGPRYFYLDAESLITDTDATLAALSDWLGFDTPIPSRYDTFANTGHGNTGDHSARLKSGQISRSRSDYSDIEIDPTQLATAEARYREVRAALIAGSARHGPAAVTGARQGGQIAEAAP</sequence>
<gene>
    <name evidence="2" type="ORF">I8J34_05295</name>
</gene>
<accession>A0A944D9Y5</accession>
<keyword evidence="3" id="KW-1185">Reference proteome</keyword>